<gene>
    <name evidence="2" type="ORF">H8S09_10005</name>
</gene>
<evidence type="ECO:0000313" key="2">
    <source>
        <dbReference type="EMBL" id="MBC5663222.1"/>
    </source>
</evidence>
<feature type="domain" description="Glycosyl hydrolase family 13 catalytic" evidence="1">
    <location>
        <begin position="28"/>
        <end position="75"/>
    </location>
</feature>
<dbReference type="Gene3D" id="3.20.20.80">
    <property type="entry name" value="Glycosidases"/>
    <property type="match status" value="2"/>
</dbReference>
<dbReference type="Pfam" id="PF00128">
    <property type="entry name" value="Alpha-amylase"/>
    <property type="match status" value="1"/>
</dbReference>
<dbReference type="GO" id="GO:0009313">
    <property type="term" value="P:oligosaccharide catabolic process"/>
    <property type="evidence" value="ECO:0007669"/>
    <property type="project" value="TreeGrafter"/>
</dbReference>
<comment type="caution">
    <text evidence="2">The sequence shown here is derived from an EMBL/GenBank/DDBJ whole genome shotgun (WGS) entry which is preliminary data.</text>
</comment>
<sequence>MDNGYDIADYKDIDPSLGTMADFEPLLARAVSRFGNDSEKYRVISAKMLGTCLHMMQGTPYVYEGEELGMTNADFTEISEYRDLEALDIYYASGG</sequence>
<protein>
    <recommendedName>
        <fullName evidence="1">Glycosyl hydrolase family 13 catalytic domain-containing protein</fullName>
    </recommendedName>
</protein>
<dbReference type="GO" id="GO:0004556">
    <property type="term" value="F:alpha-amylase activity"/>
    <property type="evidence" value="ECO:0007669"/>
    <property type="project" value="TreeGrafter"/>
</dbReference>
<organism evidence="2 3">
    <name type="scientific">Coprococcus hominis</name>
    <name type="common">ex Liu et al. 2022</name>
    <dbReference type="NCBI Taxonomy" id="2763039"/>
    <lineage>
        <taxon>Bacteria</taxon>
        <taxon>Bacillati</taxon>
        <taxon>Bacillota</taxon>
        <taxon>Clostridia</taxon>
        <taxon>Lachnospirales</taxon>
        <taxon>Lachnospiraceae</taxon>
        <taxon>Coprococcus</taxon>
    </lineage>
</organism>
<proteinExistence type="predicted"/>
<accession>A0A8I0DVB0</accession>
<dbReference type="Proteomes" id="UP000615234">
    <property type="component" value="Unassembled WGS sequence"/>
</dbReference>
<keyword evidence="3" id="KW-1185">Reference proteome</keyword>
<dbReference type="InterPro" id="IPR017853">
    <property type="entry name" value="GH"/>
</dbReference>
<evidence type="ECO:0000259" key="1">
    <source>
        <dbReference type="Pfam" id="PF00128"/>
    </source>
</evidence>
<dbReference type="PANTHER" id="PTHR10357:SF179">
    <property type="entry name" value="NEUTRAL AND BASIC AMINO ACID TRANSPORT PROTEIN RBAT"/>
    <property type="match status" value="1"/>
</dbReference>
<reference evidence="2 3" key="1">
    <citation type="submission" date="2020-08" db="EMBL/GenBank/DDBJ databases">
        <title>Genome public.</title>
        <authorList>
            <person name="Liu C."/>
            <person name="Sun Q."/>
        </authorList>
    </citation>
    <scope>NUCLEOTIDE SEQUENCE [LARGE SCALE GENOMIC DNA]</scope>
    <source>
        <strain evidence="2 3">NSJ-10</strain>
    </source>
</reference>
<dbReference type="SUPFAM" id="SSF51445">
    <property type="entry name" value="(Trans)glycosidases"/>
    <property type="match status" value="2"/>
</dbReference>
<dbReference type="AlphaFoldDB" id="A0A8I0DVB0"/>
<dbReference type="EMBL" id="JACOOX010000005">
    <property type="protein sequence ID" value="MBC5663222.1"/>
    <property type="molecule type" value="Genomic_DNA"/>
</dbReference>
<dbReference type="InterPro" id="IPR006047">
    <property type="entry name" value="GH13_cat_dom"/>
</dbReference>
<dbReference type="PANTHER" id="PTHR10357">
    <property type="entry name" value="ALPHA-AMYLASE FAMILY MEMBER"/>
    <property type="match status" value="1"/>
</dbReference>
<name>A0A8I0DVB0_9FIRM</name>
<evidence type="ECO:0000313" key="3">
    <source>
        <dbReference type="Proteomes" id="UP000615234"/>
    </source>
</evidence>